<dbReference type="Proteomes" id="UP001601948">
    <property type="component" value="Unassembled WGS sequence"/>
</dbReference>
<dbReference type="InterPro" id="IPR049552">
    <property type="entry name" value="PKS_DH_N"/>
</dbReference>
<dbReference type="Pfam" id="PF14765">
    <property type="entry name" value="PS-DH"/>
    <property type="match status" value="2"/>
</dbReference>
<feature type="domain" description="Carrier" evidence="7">
    <location>
        <begin position="2671"/>
        <end position="2746"/>
    </location>
</feature>
<dbReference type="InterPro" id="IPR014031">
    <property type="entry name" value="Ketoacyl_synth_C"/>
</dbReference>
<dbReference type="InterPro" id="IPR049551">
    <property type="entry name" value="PKS_DH_C"/>
</dbReference>
<dbReference type="SMART" id="SM01294">
    <property type="entry name" value="PKS_PP_betabranch"/>
    <property type="match status" value="2"/>
</dbReference>
<dbReference type="InterPro" id="IPR020807">
    <property type="entry name" value="PKS_DH"/>
</dbReference>
<proteinExistence type="predicted"/>
<dbReference type="Gene3D" id="3.40.47.10">
    <property type="match status" value="1"/>
</dbReference>
<dbReference type="InterPro" id="IPR042104">
    <property type="entry name" value="PKS_dehydratase_sf"/>
</dbReference>
<evidence type="ECO:0000256" key="2">
    <source>
        <dbReference type="ARBA" id="ARBA00022553"/>
    </source>
</evidence>
<dbReference type="Gene3D" id="3.40.366.10">
    <property type="entry name" value="Malonyl-Coenzyme A Acyl Carrier Protein, domain 2"/>
    <property type="match status" value="2"/>
</dbReference>
<feature type="domain" description="Carrier" evidence="7">
    <location>
        <begin position="996"/>
        <end position="1071"/>
    </location>
</feature>
<keyword evidence="1" id="KW-0596">Phosphopantetheine</keyword>
<dbReference type="InterPro" id="IPR016039">
    <property type="entry name" value="Thiolase-like"/>
</dbReference>
<dbReference type="SMART" id="SM00826">
    <property type="entry name" value="PKS_DH"/>
    <property type="match status" value="2"/>
</dbReference>
<dbReference type="Gene3D" id="3.40.50.720">
    <property type="entry name" value="NAD(P)-binding Rossmann-like Domain"/>
    <property type="match status" value="2"/>
</dbReference>
<dbReference type="Pfam" id="PF16197">
    <property type="entry name" value="KAsynt_C_assoc"/>
    <property type="match status" value="1"/>
</dbReference>
<dbReference type="Pfam" id="PF22953">
    <property type="entry name" value="SpnB_Rossmann"/>
    <property type="match status" value="2"/>
</dbReference>
<dbReference type="PANTHER" id="PTHR43775">
    <property type="entry name" value="FATTY ACID SYNTHASE"/>
    <property type="match status" value="1"/>
</dbReference>
<feature type="region of interest" description="N-terminal hotdog fold" evidence="5">
    <location>
        <begin position="249"/>
        <end position="373"/>
    </location>
</feature>
<dbReference type="PANTHER" id="PTHR43775:SF51">
    <property type="entry name" value="INACTIVE PHENOLPHTHIOCEROL SYNTHESIS POLYKETIDE SYNTHASE TYPE I PKS1-RELATED"/>
    <property type="match status" value="1"/>
</dbReference>
<dbReference type="InterPro" id="IPR032821">
    <property type="entry name" value="PKS_assoc"/>
</dbReference>
<feature type="active site" description="Proton donor; for dehydratase activity" evidence="5">
    <location>
        <position position="2162"/>
    </location>
</feature>
<dbReference type="Pfam" id="PF00698">
    <property type="entry name" value="Acyl_transf_1"/>
    <property type="match status" value="2"/>
</dbReference>
<keyword evidence="11" id="KW-1185">Reference proteome</keyword>
<dbReference type="SMART" id="SM00827">
    <property type="entry name" value="PKS_AT"/>
    <property type="match status" value="2"/>
</dbReference>
<evidence type="ECO:0000259" key="9">
    <source>
        <dbReference type="PROSITE" id="PS52019"/>
    </source>
</evidence>
<dbReference type="SMART" id="SM00823">
    <property type="entry name" value="PKS_PP"/>
    <property type="match status" value="2"/>
</dbReference>
<dbReference type="Pfam" id="PF02801">
    <property type="entry name" value="Ketoacyl-synt_C"/>
    <property type="match status" value="1"/>
</dbReference>
<dbReference type="PROSITE" id="PS52019">
    <property type="entry name" value="PKS_MFAS_DH"/>
    <property type="match status" value="2"/>
</dbReference>
<dbReference type="SUPFAM" id="SSF47336">
    <property type="entry name" value="ACP-like"/>
    <property type="match status" value="2"/>
</dbReference>
<dbReference type="InterPro" id="IPR049900">
    <property type="entry name" value="PKS_mFAS_DH"/>
</dbReference>
<dbReference type="InterPro" id="IPR057326">
    <property type="entry name" value="KR_dom"/>
</dbReference>
<keyword evidence="3" id="KW-0808">Transferase</keyword>
<feature type="region of interest" description="C-terminal hotdog fold" evidence="5">
    <location>
        <begin position="2105"/>
        <end position="2238"/>
    </location>
</feature>
<dbReference type="PROSITE" id="PS52004">
    <property type="entry name" value="KS3_2"/>
    <property type="match status" value="1"/>
</dbReference>
<feature type="active site" description="Proton acceptor; for dehydratase activity" evidence="5">
    <location>
        <position position="2002"/>
    </location>
</feature>
<dbReference type="InterPro" id="IPR016036">
    <property type="entry name" value="Malonyl_transacylase_ACP-bd"/>
</dbReference>
<feature type="active site" description="Proton donor; for dehydratase activity" evidence="5">
    <location>
        <position position="446"/>
    </location>
</feature>
<dbReference type="InterPro" id="IPR009081">
    <property type="entry name" value="PP-bd_ACP"/>
</dbReference>
<dbReference type="InterPro" id="IPR016035">
    <property type="entry name" value="Acyl_Trfase/lysoPLipase"/>
</dbReference>
<dbReference type="SUPFAM" id="SSF53901">
    <property type="entry name" value="Thiolase-like"/>
    <property type="match status" value="1"/>
</dbReference>
<dbReference type="PROSITE" id="PS00606">
    <property type="entry name" value="KS3_1"/>
    <property type="match status" value="1"/>
</dbReference>
<reference evidence="10 11" key="1">
    <citation type="submission" date="2024-10" db="EMBL/GenBank/DDBJ databases">
        <title>The Natural Products Discovery Center: Release of the First 8490 Sequenced Strains for Exploring Actinobacteria Biosynthetic Diversity.</title>
        <authorList>
            <person name="Kalkreuter E."/>
            <person name="Kautsar S.A."/>
            <person name="Yang D."/>
            <person name="Bader C.D."/>
            <person name="Teijaro C.N."/>
            <person name="Fluegel L."/>
            <person name="Davis C.M."/>
            <person name="Simpson J.R."/>
            <person name="Lauterbach L."/>
            <person name="Steele A.D."/>
            <person name="Gui C."/>
            <person name="Meng S."/>
            <person name="Li G."/>
            <person name="Viehrig K."/>
            <person name="Ye F."/>
            <person name="Su P."/>
            <person name="Kiefer A.F."/>
            <person name="Nichols A."/>
            <person name="Cepeda A.J."/>
            <person name="Yan W."/>
            <person name="Fan B."/>
            <person name="Jiang Y."/>
            <person name="Adhikari A."/>
            <person name="Zheng C.-J."/>
            <person name="Schuster L."/>
            <person name="Cowan T.M."/>
            <person name="Smanski M.J."/>
            <person name="Chevrette M.G."/>
            <person name="De Carvalho L.P.S."/>
            <person name="Shen B."/>
        </authorList>
    </citation>
    <scope>NUCLEOTIDE SEQUENCE [LARGE SCALE GENOMIC DNA]</scope>
    <source>
        <strain evidence="10 11">NPDC003040</strain>
    </source>
</reference>
<comment type="caution">
    <text evidence="10">The sequence shown here is derived from an EMBL/GenBank/DDBJ whole genome shotgun (WGS) entry which is preliminary data.</text>
</comment>
<feature type="active site" description="Proton acceptor; for dehydratase activity" evidence="5">
    <location>
        <position position="281"/>
    </location>
</feature>
<dbReference type="Pfam" id="PF08659">
    <property type="entry name" value="KR"/>
    <property type="match status" value="2"/>
</dbReference>
<feature type="region of interest" description="C-terminal hotdog fold" evidence="5">
    <location>
        <begin position="385"/>
        <end position="524"/>
    </location>
</feature>
<keyword evidence="2" id="KW-0597">Phosphoprotein</keyword>
<dbReference type="InterPro" id="IPR036291">
    <property type="entry name" value="NAD(P)-bd_dom_sf"/>
</dbReference>
<dbReference type="Pfam" id="PF00550">
    <property type="entry name" value="PP-binding"/>
    <property type="match status" value="2"/>
</dbReference>
<evidence type="ECO:0000313" key="10">
    <source>
        <dbReference type="EMBL" id="MFF3226937.1"/>
    </source>
</evidence>
<dbReference type="EMBL" id="JBIAPI010000008">
    <property type="protein sequence ID" value="MFF3226937.1"/>
    <property type="molecule type" value="Genomic_DNA"/>
</dbReference>
<dbReference type="Gene3D" id="3.30.70.3290">
    <property type="match status" value="2"/>
</dbReference>
<dbReference type="InterPro" id="IPR001227">
    <property type="entry name" value="Ac_transferase_dom_sf"/>
</dbReference>
<feature type="domain" description="PKS/mFAS DH" evidence="9">
    <location>
        <begin position="1970"/>
        <end position="2238"/>
    </location>
</feature>
<feature type="domain" description="Ketosynthase family 3 (KS3)" evidence="8">
    <location>
        <begin position="1089"/>
        <end position="1513"/>
    </location>
</feature>
<organism evidence="10 11">
    <name type="scientific">Nocardia suismassiliense</name>
    <dbReference type="NCBI Taxonomy" id="2077092"/>
    <lineage>
        <taxon>Bacteria</taxon>
        <taxon>Bacillati</taxon>
        <taxon>Actinomycetota</taxon>
        <taxon>Actinomycetes</taxon>
        <taxon>Mycobacteriales</taxon>
        <taxon>Nocardiaceae</taxon>
        <taxon>Nocardia</taxon>
    </lineage>
</organism>
<dbReference type="SUPFAM" id="SSF55048">
    <property type="entry name" value="Probable ACP-binding domain of malonyl-CoA ACP transacylase"/>
    <property type="match status" value="1"/>
</dbReference>
<protein>
    <submittedName>
        <fullName evidence="10">SDR family NAD(P)-dependent oxidoreductase</fullName>
    </submittedName>
</protein>
<evidence type="ECO:0000313" key="11">
    <source>
        <dbReference type="Proteomes" id="UP001601948"/>
    </source>
</evidence>
<evidence type="ECO:0000256" key="5">
    <source>
        <dbReference type="PROSITE-ProRule" id="PRU01363"/>
    </source>
</evidence>
<evidence type="ECO:0000259" key="8">
    <source>
        <dbReference type="PROSITE" id="PS52004"/>
    </source>
</evidence>
<dbReference type="PROSITE" id="PS50075">
    <property type="entry name" value="CARRIER"/>
    <property type="match status" value="2"/>
</dbReference>
<dbReference type="InterPro" id="IPR014043">
    <property type="entry name" value="Acyl_transferase_dom"/>
</dbReference>
<dbReference type="InterPro" id="IPR036736">
    <property type="entry name" value="ACP-like_sf"/>
</dbReference>
<dbReference type="CDD" id="cd00833">
    <property type="entry name" value="PKS"/>
    <property type="match status" value="1"/>
</dbReference>
<dbReference type="InterPro" id="IPR006162">
    <property type="entry name" value="Ppantetheine_attach_site"/>
</dbReference>
<dbReference type="InterPro" id="IPR013968">
    <property type="entry name" value="PKS_KR"/>
</dbReference>
<dbReference type="SMART" id="SM00825">
    <property type="entry name" value="PKS_KS"/>
    <property type="match status" value="1"/>
</dbReference>
<evidence type="ECO:0000256" key="3">
    <source>
        <dbReference type="ARBA" id="ARBA00022679"/>
    </source>
</evidence>
<dbReference type="PROSITE" id="PS00012">
    <property type="entry name" value="PHOSPHOPANTETHEINE"/>
    <property type="match status" value="2"/>
</dbReference>
<dbReference type="Pfam" id="PF21089">
    <property type="entry name" value="PKS_DH_N"/>
    <property type="match status" value="2"/>
</dbReference>
<evidence type="ECO:0000256" key="6">
    <source>
        <dbReference type="SAM" id="MobiDB-lite"/>
    </source>
</evidence>
<accession>A0ABW6R0A8</accession>
<dbReference type="RefSeq" id="WP_387722592.1">
    <property type="nucleotide sequence ID" value="NZ_JBIAPI010000008.1"/>
</dbReference>
<gene>
    <name evidence="10" type="ORF">ACFYV7_29365</name>
</gene>
<feature type="region of interest" description="Disordered" evidence="6">
    <location>
        <begin position="695"/>
        <end position="718"/>
    </location>
</feature>
<sequence length="2817" mass="297494">MTALRSRIIAQHLAGKGAMAAIALPAETVRTAIAEHPGLTIAAHNGPSSTVVAGPQQPLERLLAMLERNGTRVRRIPVDYASHTADVETIRAELDAALAPIAPRPGTVAFYSTVTGTPLDGTELTADYWYRNLRQPVLFHPVVQALVPTHSVFIEPSPHPVLTTAVQETADTVVSVATLRRNDGTRDRLVRAAADAWTNGVAVDWTPLIPVARRIPLPAYPFQRTRYWLEATATGVADLATAGQRAVDHPLLAARIDQPDAQHVSLTGRIGIDTQPWLADHAVASVLVLPGTALLELAVLAGDEVGCDLVEELTLTTPLLIPERGGVQLRVRVRPEDAGRRALTVHGRPEDALESDAWTLHATATLARRHTPGTAAAGPWPPAGAVRVPMDAVYERFAQHGYHYGPAFQGLRAVWRAADEVFAEIALPTQQLSAATEFAVHPALLDAATQTVLLANLLAGGTPSVLPFEWRNFAVYATGATAARVRLRTVSPTEARLLITDTADRPIAEAEALLLRVVELGAITRLDSGRGDALLHVEWRAFTPAAVVPADLVSHVDVVDAADLLELTASFDEDDADLPSLVFARLDLHSDEPAEPSASATHLETVRVLELLQTWLAEPLFDDSQLVLVTRHAVAALPEDPVLTRHAAVWGMVRSAQTEHPDRFVLADIDGSGDSAQMLAIAAISGEPQFAVRGGKPLSPRLTRATPAESADPPFDPDGTVLITGGTGTLGRLLAEHLVERHGVRHLLLVSRRGREARGSAELLAELRAAGAHAEIVSCDITERQALRGVFENLPAAHPVTAIVHAAGVLADGVVDTLTPEQIHEVLRPKVDAAVHLHELTGHEVRRFILFSSAAGVLGSAGQAGYAAANAFLDALAGYRRRHGAAAISLAWGLWDERSALTGALSDTDLRRLADLGVGAMTTESALALFDAAWHGTAETALVPLRLDAGALAEADRPIPPLLRDLVRVPARRPVVRTERAAAHPLADIPVDRRASVLLDLVRTRAAAALGHSSADSVPSARAFRELGFDSLAAVDLRNRLNAATGLRLPATIVFDHPNPAALAEHIEHALYGQAQVMPAVAAVQEPADDPVVIVAMSCRFPGASDSPEAFWQFISDAGDAVAAMPPDRGWDPATLYDPSGTRPGSVTATAGAFLYDAAEFDPDFFGISPREALAMDPQQRLLLETAWETFERAGIDPMSLRGSRTGVFAGVMYHDYGARLTDVPAEVEGYLINGSAGSIASGRVAYTLGLEGPAVTVDTACSSSLVALHLAAQALRSGECTMALAGGVTVMATPAPFVEFSRQRGLAADGRCKAFADAADGTGWGEGVGLLLLERLSDARRNGHSVLAVVRGSAVNQDGASNGLTAPNGPAQQRVIHQALTNAGLQPSDIDAVEAHGTGTRLGDPIEAQALLATYGQNRHHPLWLGSVKSNIGHTQAAAGVAGIIKMIKAIEHGVLPRTLHVDEPTSHVDWTTGSVALLTEPQPWPTTGQPRRAAVSSFGVSGTNAHVILEQPPVTAAMVDEQRPLPVVPLVLSGRGRPAVQAQAGRLADVLATADSILDVGFSLATSRAALEDRAVVLVGARTDLDGALAALRAGDSHPAVITGRATEGGVAMVFSGQGTQRLGMGRELYDTYPTYAEAFDNVCAELDRHLPQPLRDIIFGENETLINQTQYAQPALFALQVALYRLWESWGITPTILTGHSIGEITAAHITDVLTLTDAATLITTRARLMQTLPHGGAMVAIDITEQDILPHLLAHQDKVGIAAINGPNSLVLSGDQQTLATVVEHLTDHRHTWLRVSHAFHSPLMDPILDQFRDVVAGLTFASPTIPLVSTVTGQLTDHQTLTNPEHWINHARNTVRFADAITTVGTHNPALHLEIGPTAALTAHIPGTACAAQRHDRPETETLAAALAHLVVNGVNPNWHSYYDGTNARRTDLPTYPFQRQHLWLDNQPSGVVDLGAAGLDSADHPILKASVTFPSSGRMLFSGRVSVRSQPWLADHTVHGTVLFPGTAFVDLVLHAGLRCGHPRLAELTIDVPLALTDTDGTQVHVEVDEAVDGRRKVAVFSRPEASDADEPWTRHCAGVLDAEPVAAADPMRWPPADADQVDVTDFYERMSDSGIGYGPAFRGLRAAWRRGDELFAAVRLTQTAAGFAVHPALFDAALHVAAIDTGADGQPSLPFSFSGVALQGHEGQELLVRLVRRGTHELAVDLADAAGKHLGSVAALVGRPVAGGPQSGQLAALRLDWQPTVLPQTRQLDADTAVLQVGVRPSTSADLAESARLTAEQVLDSIKDWLAGQADTSARLVVVTTGGTATDPARRLPAAAVWGLVRSVQLEHPGRVVLVDTDCGTEGLAGAVASGEPQVRLRADGAFAPRLVRHPAAPAEVRLMPGTVLVTGASGALGSMVARHLVEQHGVRRLLLVSRRGAAAPRADELAARLRALGAEVDFAACDLADRRAVADLLAKVPSRAPLRAVVHCAGVVDDATLAGQSSERLRNVFAPKADAAWHLHELTRDLDLAAFVLFSSAAGVLGSAGQANYAAANAFLDALAETRRAQGLAAVSMAWGLWETEGGMAGELGAADRRRLGRTGIVPIREAQGLAMFDAALGAPDALVVPLLVNRAALRTAAVIPSVLRGFVPAAATKSASARPAAESLVTRISGLAGAQRSAVLLDAVHAEVAATLGHSSSATVDSGRSFVDLGFDSLTATELRNRLTALTGVALPATLAFDHPSPAALAAFLDAELPGAADTLSTELDRLAARLAAEPPSADDAHIAQRLTDLLTEWNRRGATNGHGGTDLADSTPEELMDFIDRNL</sequence>
<dbReference type="InterPro" id="IPR014030">
    <property type="entry name" value="Ketoacyl_synth_N"/>
</dbReference>
<dbReference type="CDD" id="cd08956">
    <property type="entry name" value="KR_3_FAS_SDR_x"/>
    <property type="match status" value="2"/>
</dbReference>
<dbReference type="InterPro" id="IPR055123">
    <property type="entry name" value="SpnB-like_Rossmann"/>
</dbReference>
<dbReference type="InterPro" id="IPR050091">
    <property type="entry name" value="PKS_NRPS_Biosynth_Enz"/>
</dbReference>
<dbReference type="Pfam" id="PF00109">
    <property type="entry name" value="ketoacyl-synt"/>
    <property type="match status" value="1"/>
</dbReference>
<name>A0ABW6R0A8_9NOCA</name>
<feature type="region of interest" description="N-terminal hotdog fold" evidence="5">
    <location>
        <begin position="1970"/>
        <end position="2094"/>
    </location>
</feature>
<evidence type="ECO:0000256" key="1">
    <source>
        <dbReference type="ARBA" id="ARBA00022450"/>
    </source>
</evidence>
<dbReference type="Gene3D" id="1.10.1200.10">
    <property type="entry name" value="ACP-like"/>
    <property type="match status" value="2"/>
</dbReference>
<evidence type="ECO:0000256" key="4">
    <source>
        <dbReference type="ARBA" id="ARBA00023315"/>
    </source>
</evidence>
<dbReference type="InterPro" id="IPR018201">
    <property type="entry name" value="Ketoacyl_synth_AS"/>
</dbReference>
<dbReference type="InterPro" id="IPR020806">
    <property type="entry name" value="PKS_PP-bd"/>
</dbReference>
<evidence type="ECO:0000259" key="7">
    <source>
        <dbReference type="PROSITE" id="PS50075"/>
    </source>
</evidence>
<dbReference type="SUPFAM" id="SSF52151">
    <property type="entry name" value="FabD/lysophospholipase-like"/>
    <property type="match status" value="2"/>
</dbReference>
<feature type="domain" description="PKS/mFAS DH" evidence="9">
    <location>
        <begin position="249"/>
        <end position="524"/>
    </location>
</feature>
<dbReference type="SUPFAM" id="SSF51735">
    <property type="entry name" value="NAD(P)-binding Rossmann-fold domains"/>
    <property type="match status" value="4"/>
</dbReference>
<dbReference type="InterPro" id="IPR020841">
    <property type="entry name" value="PKS_Beta-ketoAc_synthase_dom"/>
</dbReference>
<dbReference type="SMART" id="SM00822">
    <property type="entry name" value="PKS_KR"/>
    <property type="match status" value="2"/>
</dbReference>
<keyword evidence="4" id="KW-0012">Acyltransferase</keyword>
<dbReference type="Gene3D" id="3.10.129.110">
    <property type="entry name" value="Polyketide synthase dehydratase"/>
    <property type="match status" value="2"/>
</dbReference>